<feature type="region of interest" description="Disordered" evidence="1">
    <location>
        <begin position="1163"/>
        <end position="1197"/>
    </location>
</feature>
<accession>A0AAD4EMK1</accession>
<evidence type="ECO:0000256" key="1">
    <source>
        <dbReference type="SAM" id="MobiDB-lite"/>
    </source>
</evidence>
<dbReference type="AlphaFoldDB" id="A0AAD4EMK1"/>
<protein>
    <submittedName>
        <fullName evidence="2">Uncharacterized protein</fullName>
    </submittedName>
</protein>
<evidence type="ECO:0000313" key="3">
    <source>
        <dbReference type="Proteomes" id="UP001195769"/>
    </source>
</evidence>
<organism evidence="2 3">
    <name type="scientific">Suillus fuscotomentosus</name>
    <dbReference type="NCBI Taxonomy" id="1912939"/>
    <lineage>
        <taxon>Eukaryota</taxon>
        <taxon>Fungi</taxon>
        <taxon>Dikarya</taxon>
        <taxon>Basidiomycota</taxon>
        <taxon>Agaricomycotina</taxon>
        <taxon>Agaricomycetes</taxon>
        <taxon>Agaricomycetidae</taxon>
        <taxon>Boletales</taxon>
        <taxon>Suillineae</taxon>
        <taxon>Suillaceae</taxon>
        <taxon>Suillus</taxon>
    </lineage>
</organism>
<sequence length="1197" mass="134695">MNVSRNQSGSEKNIAAANNPIGPGRRTVNAAAAEPNINMLPNHTQVTTGSSLTSSHGINHPDFIFNDPPFSPGDDGDLEYCEFQVDDIKGEHHPNSGIPTKVHVFGDFKSHPAHYSSWSTPEPDAQPWCPFTSRLEFDITEIALEAALNNSQTDCLLDICRHYMVSIPFADASWYFDVYYHDLWEWATDLLHDPYLFPHFHFDAQCLSKFNGRSFEHFVDEPFTAQNFWDAQSQLLPDAKPLTFILYADKMKLSSFSTAKGYPVIARLANLPTDIRNGQGTGGGYVVGWLPVVKEDKQHSGKPAWANFKATVWHKCFKRILSSLAAKSNMGQWLECLQCHSLEVSGPFGHAPSVWYHTTNLVISTAQVKETAEEREEILKEYGLCDILNALWTMKSTDVHHALSWDKLHFHSGGEWLDHLHFEAILHQYIDKTANKNGKNCNFPKLHMDLHIFNDVEAKGATRNYNTKPNEKMHSSLKDSYLLWTNFRDVAEQILRINQWQVIADHIHRLLFEFDEHQCQLHADDLLESEEDFIMHVVEHPISTNSSFHVKLGSKQPLETFDAIEKLHQDDQVFHNFRINLNEFLNILLPSSDIPLPEDYLWCNPLFFGSPRFDCVFIWQTEDKVILGRLLFLFECLIGDRNFPLALIHPFDAPTDDAFGGRAHWACLMSNIHQPSQHHAHLLNTLIRALQSNMEGLTFFSFNSQSLSLSHAHLLNTLILSAPQSNSCSPSWLPSQNILRAILFLYWKLKSQTRGPQNTRTSLAVAYTSSFCIMLHLSGNTFDDDSDEEPFIESVAIPGPNASKGDLIEALKALQVQVQKLIEDNCTLPPDELAAHEQIITLYARKYDLTVEMFPNPNLLSKPRPENPTPFDSRDRYLTAMTQESAFLNKLFHHFPNRVHSAMESLYFSDLVMKSISEAHSSEINKLCGVTGDIFGLPGMYFTNTNYRRADEDLSLKTVFRNWELLAKVLKAALRGITSLHQEISGRPKTNRHKWNFKQVTPGSIAWAAVIKSGLGKSSGINYKDLFYHYKKLLLTKWDSRRIQTIVQNINREVFGSAKSSASGPAGQENHSSEIIRTMNALDMDSDSESDVPMPSSTAQAATASWSDVIKAAQPPEHFVTPPLSAASTLSSASTLSTASRKHAKVPVMMGLEATTTAVMVQDSDVGPGPEQPTQGRGKMRAKKLAAPGVRHGTHTC</sequence>
<dbReference type="Proteomes" id="UP001195769">
    <property type="component" value="Unassembled WGS sequence"/>
</dbReference>
<comment type="caution">
    <text evidence="2">The sequence shown here is derived from an EMBL/GenBank/DDBJ whole genome shotgun (WGS) entry which is preliminary data.</text>
</comment>
<evidence type="ECO:0000313" key="2">
    <source>
        <dbReference type="EMBL" id="KAG1908935.1"/>
    </source>
</evidence>
<keyword evidence="3" id="KW-1185">Reference proteome</keyword>
<gene>
    <name evidence="2" type="ORF">F5891DRAFT_974216</name>
</gene>
<name>A0AAD4EMK1_9AGAM</name>
<reference evidence="2" key="1">
    <citation type="journal article" date="2020" name="New Phytol.">
        <title>Comparative genomics reveals dynamic genome evolution in host specialist ectomycorrhizal fungi.</title>
        <authorList>
            <person name="Lofgren L.A."/>
            <person name="Nguyen N.H."/>
            <person name="Vilgalys R."/>
            <person name="Ruytinx J."/>
            <person name="Liao H.L."/>
            <person name="Branco S."/>
            <person name="Kuo A."/>
            <person name="LaButti K."/>
            <person name="Lipzen A."/>
            <person name="Andreopoulos W."/>
            <person name="Pangilinan J."/>
            <person name="Riley R."/>
            <person name="Hundley H."/>
            <person name="Na H."/>
            <person name="Barry K."/>
            <person name="Grigoriev I.V."/>
            <person name="Stajich J.E."/>
            <person name="Kennedy P.G."/>
        </authorList>
    </citation>
    <scope>NUCLEOTIDE SEQUENCE</scope>
    <source>
        <strain evidence="2">FC203</strain>
    </source>
</reference>
<feature type="compositionally biased region" description="Polar residues" evidence="1">
    <location>
        <begin position="1"/>
        <end position="11"/>
    </location>
</feature>
<dbReference type="InterPro" id="IPR041078">
    <property type="entry name" value="Plavaka"/>
</dbReference>
<proteinExistence type="predicted"/>
<dbReference type="GeneID" id="64670731"/>
<feature type="region of interest" description="Disordered" evidence="1">
    <location>
        <begin position="1"/>
        <end position="25"/>
    </location>
</feature>
<dbReference type="Pfam" id="PF18759">
    <property type="entry name" value="Plavaka"/>
    <property type="match status" value="1"/>
</dbReference>
<dbReference type="RefSeq" id="XP_041234510.1">
    <property type="nucleotide sequence ID" value="XM_041376433.1"/>
</dbReference>
<dbReference type="EMBL" id="JABBWK010000001">
    <property type="protein sequence ID" value="KAG1908935.1"/>
    <property type="molecule type" value="Genomic_DNA"/>
</dbReference>